<reference evidence="5 6" key="1">
    <citation type="submission" date="2016-07" db="EMBL/GenBank/DDBJ databases">
        <title>Draft genome sequence of Prauserella sp. YIM 121212, isolated from alkaline soil.</title>
        <authorList>
            <person name="Ruckert C."/>
            <person name="Albersmeier A."/>
            <person name="Jiang C.-L."/>
            <person name="Jiang Y."/>
            <person name="Kalinowski J."/>
            <person name="Schneider O."/>
            <person name="Winkler A."/>
            <person name="Zotchev S.B."/>
        </authorList>
    </citation>
    <scope>NUCLEOTIDE SEQUENCE [LARGE SCALE GENOMIC DNA]</scope>
    <source>
        <strain evidence="5 6">YIM 121212</strain>
    </source>
</reference>
<dbReference type="OrthoDB" id="7331788at2"/>
<dbReference type="RefSeq" id="WP_110342636.1">
    <property type="nucleotide sequence ID" value="NZ_MASU01000013.1"/>
</dbReference>
<dbReference type="InterPro" id="IPR023696">
    <property type="entry name" value="Ureohydrolase_dom_sf"/>
</dbReference>
<dbReference type="PROSITE" id="PS51409">
    <property type="entry name" value="ARGINASE_2"/>
    <property type="match status" value="1"/>
</dbReference>
<dbReference type="EMBL" id="MASU01000013">
    <property type="protein sequence ID" value="PXY24576.1"/>
    <property type="molecule type" value="Genomic_DNA"/>
</dbReference>
<sequence length="274" mass="28231">MLVQAVPQWQGATWAGADVRLPTGCRVLAALASEVLGVPVREVPVRAEGTSTVDNIGNRAALVANRQAQLTALEEPEGPVLTLGGDCAVELVPVGVARYRHGAGLGAVWFDAHADSNTAASSPSGAFHGMVLRSLLGDGDPEFAASPPLAPGHAVLVGTRAFDPAERQAVADGLLRHVPVPAEPDAVADAVTGSGATKVYLHIDLDVLDPGQHGPLMRYHEPGGLSVEQLVAGIESLARFDVVGAGITECAASQRRDVEALVPVLQAVSRLLAD</sequence>
<accession>A0A318LLI7</accession>
<dbReference type="PANTHER" id="PTHR43782">
    <property type="entry name" value="ARGINASE"/>
    <property type="match status" value="1"/>
</dbReference>
<dbReference type="GO" id="GO:0004053">
    <property type="term" value="F:arginase activity"/>
    <property type="evidence" value="ECO:0007669"/>
    <property type="project" value="TreeGrafter"/>
</dbReference>
<dbReference type="PRINTS" id="PR00116">
    <property type="entry name" value="ARGINASE"/>
</dbReference>
<keyword evidence="2" id="KW-0378">Hydrolase</keyword>
<keyword evidence="1" id="KW-0479">Metal-binding</keyword>
<keyword evidence="3" id="KW-0464">Manganese</keyword>
<dbReference type="SUPFAM" id="SSF52768">
    <property type="entry name" value="Arginase/deacetylase"/>
    <property type="match status" value="1"/>
</dbReference>
<dbReference type="Proteomes" id="UP000247892">
    <property type="component" value="Unassembled WGS sequence"/>
</dbReference>
<dbReference type="Gene3D" id="3.40.800.10">
    <property type="entry name" value="Ureohydrolase domain"/>
    <property type="match status" value="1"/>
</dbReference>
<dbReference type="InterPro" id="IPR006035">
    <property type="entry name" value="Ureohydrolase"/>
</dbReference>
<dbReference type="PANTHER" id="PTHR43782:SF3">
    <property type="entry name" value="ARGINASE"/>
    <property type="match status" value="1"/>
</dbReference>
<dbReference type="Pfam" id="PF00491">
    <property type="entry name" value="Arginase"/>
    <property type="match status" value="1"/>
</dbReference>
<evidence type="ECO:0000256" key="1">
    <source>
        <dbReference type="ARBA" id="ARBA00022723"/>
    </source>
</evidence>
<dbReference type="AlphaFoldDB" id="A0A318LLI7"/>
<evidence type="ECO:0000313" key="6">
    <source>
        <dbReference type="Proteomes" id="UP000247892"/>
    </source>
</evidence>
<evidence type="ECO:0000313" key="5">
    <source>
        <dbReference type="EMBL" id="PXY24576.1"/>
    </source>
</evidence>
<protein>
    <submittedName>
        <fullName evidence="5">Arginase</fullName>
    </submittedName>
</protein>
<comment type="similarity">
    <text evidence="4">Belongs to the arginase family.</text>
</comment>
<comment type="caution">
    <text evidence="5">The sequence shown here is derived from an EMBL/GenBank/DDBJ whole genome shotgun (WGS) entry which is preliminary data.</text>
</comment>
<dbReference type="GO" id="GO:0005829">
    <property type="term" value="C:cytosol"/>
    <property type="evidence" value="ECO:0007669"/>
    <property type="project" value="TreeGrafter"/>
</dbReference>
<proteinExistence type="inferred from homology"/>
<evidence type="ECO:0000256" key="3">
    <source>
        <dbReference type="ARBA" id="ARBA00023211"/>
    </source>
</evidence>
<organism evidence="5 6">
    <name type="scientific">Prauserella flavalba</name>
    <dbReference type="NCBI Taxonomy" id="1477506"/>
    <lineage>
        <taxon>Bacteria</taxon>
        <taxon>Bacillati</taxon>
        <taxon>Actinomycetota</taxon>
        <taxon>Actinomycetes</taxon>
        <taxon>Pseudonocardiales</taxon>
        <taxon>Pseudonocardiaceae</taxon>
        <taxon>Prauserella</taxon>
    </lineage>
</organism>
<gene>
    <name evidence="5" type="ORF">BA062_28570</name>
</gene>
<dbReference type="GO" id="GO:0030145">
    <property type="term" value="F:manganese ion binding"/>
    <property type="evidence" value="ECO:0007669"/>
    <property type="project" value="TreeGrafter"/>
</dbReference>
<keyword evidence="6" id="KW-1185">Reference proteome</keyword>
<evidence type="ECO:0000256" key="4">
    <source>
        <dbReference type="PROSITE-ProRule" id="PRU00742"/>
    </source>
</evidence>
<dbReference type="CDD" id="cd09999">
    <property type="entry name" value="Arginase-like_1"/>
    <property type="match status" value="1"/>
</dbReference>
<name>A0A318LLI7_9PSEU</name>
<evidence type="ECO:0000256" key="2">
    <source>
        <dbReference type="ARBA" id="ARBA00022801"/>
    </source>
</evidence>